<name>A0A327K1P6_9BRAD</name>
<dbReference type="SUPFAM" id="SSF47384">
    <property type="entry name" value="Homodimeric domain of signal transducing histidine kinase"/>
    <property type="match status" value="1"/>
</dbReference>
<dbReference type="PROSITE" id="PS50894">
    <property type="entry name" value="HPT"/>
    <property type="match status" value="1"/>
</dbReference>
<dbReference type="SMART" id="SM00388">
    <property type="entry name" value="HisKA"/>
    <property type="match status" value="1"/>
</dbReference>
<sequence>MDPAESEMSAYTKRLSEGLTRLDAALGRGWPGRLRLGLLGRHGLVLLGLVVIAVIWAGAFYGIHEERRAAEQEARQTTANLARAFEEHIVRSIRAADQTLLFVRELYARDPAGFDVRPWASVSEAANGFTFQVSIVDRTGRFLMSNLDPEGRSRVDLSDRAHVRVHLAGREDVLFISEPVFGRVSNKWTINLSRRISAPDGSLRGVAVVSMDPAYLSRFYDSIDLGRKGVISLVGTDGVIRIRVGSGEPVIGLKLSGSPLFSTILRIPVGHYQSRSPVDAVSRTYGYRAIKDLPLVVLVGLADDEIFAAAERNRIGYLVAAGVLTLVIVGVVVLLQRYQRGLQRATAAAEAAARTRSDFIAVMSHEIRTPLNGVIGMSGLLIDSGLEGEQARFAVTLRDSAEHLLHIVDDVLDFSKLDAGCLEFEAVPFDVARLVEGMVRGVAARAAEKGLALAVVLTPDLPRTVVGDPARIRQVLLNLITNGLKFTEMGGVTVDVSVVASQTPRRVGIAFDVVDSGIGIPPEAMDRLFTAFHQADSSVSRRFGGTGLGLAICRRLVEHMGGTITVDSAAGYGSTFRVCLDLDLEDPETPLLGGMAADAPRILVIDRNPVSRTALVRQLALLGAEASAANTRELGVSMAWNSAVTANPFTCIVIDDSVASTEIVSSLRAEPCMAATRLVLLAAAATTQPPCGGFDAMLHKPLAFEAVRDTILAGTGVPEPSALLAEGAPPALGVAAPLRILVAEDNPTNQLVAQKLLEGLGFAIDLVADGAAAVAAVQTGVYDLVFMDVMMPGMDGLQATRAIRALPPPAGSVHVIALTANAFKHDAETCRTAGMDDFVGKPITRDRLEASIRRFLAKRDRAAGGVASGPTAGASAAGAALDGGPRERPPHPVPEPPTFDRDAYARLGEEIKPDGARQVLDTFLTDSRERLARLHSHVVAGAAGIEQEAHTLKGAAGSLGFARLAALAGRLEEDARAGRSRDLDGQIAALTAAFAELGGVVREIDGNAKEAAAPSGVAA</sequence>
<dbReference type="SMART" id="SM00387">
    <property type="entry name" value="HATPase_c"/>
    <property type="match status" value="1"/>
</dbReference>
<dbReference type="CDD" id="cd00082">
    <property type="entry name" value="HisKA"/>
    <property type="match status" value="1"/>
</dbReference>
<dbReference type="SUPFAM" id="SSF55874">
    <property type="entry name" value="ATPase domain of HSP90 chaperone/DNA topoisomerase II/histidine kinase"/>
    <property type="match status" value="1"/>
</dbReference>
<dbReference type="InterPro" id="IPR001789">
    <property type="entry name" value="Sig_transdc_resp-reg_receiver"/>
</dbReference>
<keyword evidence="4" id="KW-0902">Two-component regulatory system</keyword>
<dbReference type="InterPro" id="IPR008207">
    <property type="entry name" value="Sig_transdc_His_kin_Hpt_dom"/>
</dbReference>
<keyword evidence="8" id="KW-0472">Membrane</keyword>
<feature type="domain" description="Response regulatory" evidence="10">
    <location>
        <begin position="739"/>
        <end position="856"/>
    </location>
</feature>
<dbReference type="InterPro" id="IPR004358">
    <property type="entry name" value="Sig_transdc_His_kin-like_C"/>
</dbReference>
<dbReference type="Gene3D" id="1.20.120.160">
    <property type="entry name" value="HPT domain"/>
    <property type="match status" value="1"/>
</dbReference>
<dbReference type="SUPFAM" id="SSF52172">
    <property type="entry name" value="CheY-like"/>
    <property type="match status" value="2"/>
</dbReference>
<dbReference type="Pfam" id="PF01627">
    <property type="entry name" value="Hpt"/>
    <property type="match status" value="1"/>
</dbReference>
<evidence type="ECO:0000313" key="12">
    <source>
        <dbReference type="EMBL" id="RAI31645.1"/>
    </source>
</evidence>
<organism evidence="12 13">
    <name type="scientific">Rhodoplanes elegans</name>
    <dbReference type="NCBI Taxonomy" id="29408"/>
    <lineage>
        <taxon>Bacteria</taxon>
        <taxon>Pseudomonadati</taxon>
        <taxon>Pseudomonadota</taxon>
        <taxon>Alphaproteobacteria</taxon>
        <taxon>Hyphomicrobiales</taxon>
        <taxon>Nitrobacteraceae</taxon>
        <taxon>Rhodoplanes</taxon>
    </lineage>
</organism>
<dbReference type="FunFam" id="3.30.565.10:FF:000078">
    <property type="entry name" value="Two-component sensor histidine kinase"/>
    <property type="match status" value="1"/>
</dbReference>
<evidence type="ECO:0000256" key="8">
    <source>
        <dbReference type="SAM" id="Phobius"/>
    </source>
</evidence>
<dbReference type="InterPro" id="IPR036097">
    <property type="entry name" value="HisK_dim/P_sf"/>
</dbReference>
<feature type="transmembrane region" description="Helical" evidence="8">
    <location>
        <begin position="315"/>
        <end position="335"/>
    </location>
</feature>
<evidence type="ECO:0000256" key="5">
    <source>
        <dbReference type="PROSITE-ProRule" id="PRU00110"/>
    </source>
</evidence>
<feature type="transmembrane region" description="Helical" evidence="8">
    <location>
        <begin position="43"/>
        <end position="63"/>
    </location>
</feature>
<dbReference type="SUPFAM" id="SSF47226">
    <property type="entry name" value="Histidine-containing phosphotransfer domain, HPT domain"/>
    <property type="match status" value="1"/>
</dbReference>
<dbReference type="InterPro" id="IPR036890">
    <property type="entry name" value="HATPase_C_sf"/>
</dbReference>
<dbReference type="CDD" id="cd12914">
    <property type="entry name" value="PDC1_DGC_like"/>
    <property type="match status" value="1"/>
</dbReference>
<dbReference type="PROSITE" id="PS50109">
    <property type="entry name" value="HIS_KIN"/>
    <property type="match status" value="1"/>
</dbReference>
<dbReference type="Pfam" id="PF22588">
    <property type="entry name" value="dCache_1_like"/>
    <property type="match status" value="1"/>
</dbReference>
<comment type="catalytic activity">
    <reaction evidence="1">
        <text>ATP + protein L-histidine = ADP + protein N-phospho-L-histidine.</text>
        <dbReference type="EC" id="2.7.13.3"/>
    </reaction>
</comment>
<gene>
    <name evidence="12" type="ORF">CH338_25495</name>
</gene>
<evidence type="ECO:0000313" key="13">
    <source>
        <dbReference type="Proteomes" id="UP000248863"/>
    </source>
</evidence>
<protein>
    <recommendedName>
        <fullName evidence="2">histidine kinase</fullName>
        <ecNumber evidence="2">2.7.13.3</ecNumber>
    </recommendedName>
</protein>
<evidence type="ECO:0000259" key="11">
    <source>
        <dbReference type="PROSITE" id="PS50894"/>
    </source>
</evidence>
<evidence type="ECO:0000256" key="1">
    <source>
        <dbReference type="ARBA" id="ARBA00000085"/>
    </source>
</evidence>
<dbReference type="GO" id="GO:0005886">
    <property type="term" value="C:plasma membrane"/>
    <property type="evidence" value="ECO:0007669"/>
    <property type="project" value="UniProtKB-SubCell"/>
</dbReference>
<dbReference type="InterPro" id="IPR003594">
    <property type="entry name" value="HATPase_dom"/>
</dbReference>
<keyword evidence="8" id="KW-0812">Transmembrane</keyword>
<keyword evidence="13" id="KW-1185">Reference proteome</keyword>
<dbReference type="OrthoDB" id="9813151at2"/>
<dbReference type="SMART" id="SM00448">
    <property type="entry name" value="REC"/>
    <property type="match status" value="1"/>
</dbReference>
<dbReference type="InterPro" id="IPR011006">
    <property type="entry name" value="CheY-like_superfamily"/>
</dbReference>
<dbReference type="EC" id="2.7.13.3" evidence="2"/>
<keyword evidence="8" id="KW-1133">Transmembrane helix</keyword>
<dbReference type="CDD" id="cd16922">
    <property type="entry name" value="HATPase_EvgS-ArcB-TorS-like"/>
    <property type="match status" value="1"/>
</dbReference>
<dbReference type="Gene3D" id="3.40.50.2300">
    <property type="match status" value="1"/>
</dbReference>
<evidence type="ECO:0000256" key="2">
    <source>
        <dbReference type="ARBA" id="ARBA00012438"/>
    </source>
</evidence>
<dbReference type="CDD" id="cd12915">
    <property type="entry name" value="PDC2_DGC_like"/>
    <property type="match status" value="1"/>
</dbReference>
<feature type="compositionally biased region" description="Low complexity" evidence="7">
    <location>
        <begin position="864"/>
        <end position="883"/>
    </location>
</feature>
<dbReference type="Pfam" id="PF00072">
    <property type="entry name" value="Response_reg"/>
    <property type="match status" value="1"/>
</dbReference>
<evidence type="ECO:0000256" key="6">
    <source>
        <dbReference type="PROSITE-ProRule" id="PRU00169"/>
    </source>
</evidence>
<dbReference type="GO" id="GO:0005524">
    <property type="term" value="F:ATP binding"/>
    <property type="evidence" value="ECO:0007669"/>
    <property type="project" value="UniProtKB-KW"/>
</dbReference>
<dbReference type="PRINTS" id="PR00344">
    <property type="entry name" value="BCTRLSENSOR"/>
</dbReference>
<proteinExistence type="predicted"/>
<dbReference type="InterPro" id="IPR036641">
    <property type="entry name" value="HPT_dom_sf"/>
</dbReference>
<feature type="modified residue" description="4-aspartylphosphate" evidence="6">
    <location>
        <position position="788"/>
    </location>
</feature>
<dbReference type="GO" id="GO:0000155">
    <property type="term" value="F:phosphorelay sensor kinase activity"/>
    <property type="evidence" value="ECO:0007669"/>
    <property type="project" value="InterPro"/>
</dbReference>
<feature type="domain" description="Histidine kinase" evidence="9">
    <location>
        <begin position="362"/>
        <end position="584"/>
    </location>
</feature>
<dbReference type="Pfam" id="PF00512">
    <property type="entry name" value="HisKA"/>
    <property type="match status" value="1"/>
</dbReference>
<dbReference type="Pfam" id="PF02518">
    <property type="entry name" value="HATPase_c"/>
    <property type="match status" value="1"/>
</dbReference>
<dbReference type="Proteomes" id="UP000248863">
    <property type="component" value="Unassembled WGS sequence"/>
</dbReference>
<dbReference type="CDD" id="cd17546">
    <property type="entry name" value="REC_hyHK_CKI1_RcsC-like"/>
    <property type="match status" value="1"/>
</dbReference>
<accession>A0A327K1P6</accession>
<evidence type="ECO:0000259" key="9">
    <source>
        <dbReference type="PROSITE" id="PS50109"/>
    </source>
</evidence>
<dbReference type="PANTHER" id="PTHR45339:SF5">
    <property type="entry name" value="HISTIDINE KINASE"/>
    <property type="match status" value="1"/>
</dbReference>
<dbReference type="InterPro" id="IPR003661">
    <property type="entry name" value="HisK_dim/P_dom"/>
</dbReference>
<dbReference type="AlphaFoldDB" id="A0A327K1P6"/>
<dbReference type="Gene3D" id="1.10.287.130">
    <property type="match status" value="1"/>
</dbReference>
<feature type="region of interest" description="Disordered" evidence="7">
    <location>
        <begin position="864"/>
        <end position="900"/>
    </location>
</feature>
<dbReference type="InterPro" id="IPR054327">
    <property type="entry name" value="His-kinase-like_sensor"/>
</dbReference>
<reference evidence="12 13" key="1">
    <citation type="submission" date="2017-07" db="EMBL/GenBank/DDBJ databases">
        <title>Draft Genome Sequences of Select Purple Nonsulfur Bacteria.</title>
        <authorList>
            <person name="Lasarre B."/>
            <person name="Mckinlay J.B."/>
        </authorList>
    </citation>
    <scope>NUCLEOTIDE SEQUENCE [LARGE SCALE GENOMIC DNA]</scope>
    <source>
        <strain evidence="12 13">DSM 11907</strain>
    </source>
</reference>
<feature type="modified residue" description="Phosphohistidine" evidence="5">
    <location>
        <position position="950"/>
    </location>
</feature>
<dbReference type="InterPro" id="IPR005467">
    <property type="entry name" value="His_kinase_dom"/>
</dbReference>
<dbReference type="PANTHER" id="PTHR45339">
    <property type="entry name" value="HYBRID SIGNAL TRANSDUCTION HISTIDINE KINASE J"/>
    <property type="match status" value="1"/>
</dbReference>
<feature type="domain" description="HPt" evidence="11">
    <location>
        <begin position="912"/>
        <end position="1004"/>
    </location>
</feature>
<evidence type="ECO:0000256" key="7">
    <source>
        <dbReference type="SAM" id="MobiDB-lite"/>
    </source>
</evidence>
<dbReference type="Gene3D" id="3.30.565.10">
    <property type="entry name" value="Histidine kinase-like ATPase, C-terminal domain"/>
    <property type="match status" value="1"/>
</dbReference>
<dbReference type="EMBL" id="NPEU01000484">
    <property type="protein sequence ID" value="RAI31645.1"/>
    <property type="molecule type" value="Genomic_DNA"/>
</dbReference>
<dbReference type="SMART" id="SM00073">
    <property type="entry name" value="HPT"/>
    <property type="match status" value="1"/>
</dbReference>
<dbReference type="CDD" id="cd00088">
    <property type="entry name" value="HPT"/>
    <property type="match status" value="1"/>
</dbReference>
<keyword evidence="3 6" id="KW-0597">Phosphoprotein</keyword>
<dbReference type="Gene3D" id="3.30.450.20">
    <property type="entry name" value="PAS domain"/>
    <property type="match status" value="2"/>
</dbReference>
<evidence type="ECO:0000256" key="4">
    <source>
        <dbReference type="ARBA" id="ARBA00023012"/>
    </source>
</evidence>
<comment type="caution">
    <text evidence="12">The sequence shown here is derived from an EMBL/GenBank/DDBJ whole genome shotgun (WGS) entry which is preliminary data.</text>
</comment>
<evidence type="ECO:0000256" key="3">
    <source>
        <dbReference type="ARBA" id="ARBA00022553"/>
    </source>
</evidence>
<evidence type="ECO:0000259" key="10">
    <source>
        <dbReference type="PROSITE" id="PS50110"/>
    </source>
</evidence>
<dbReference type="PROSITE" id="PS50110">
    <property type="entry name" value="RESPONSE_REGULATORY"/>
    <property type="match status" value="1"/>
</dbReference>